<keyword evidence="2" id="KW-0812">Transmembrane</keyword>
<evidence type="ECO:0000256" key="1">
    <source>
        <dbReference type="SAM" id="MobiDB-lite"/>
    </source>
</evidence>
<keyword evidence="2" id="KW-0472">Membrane</keyword>
<feature type="non-terminal residue" evidence="3">
    <location>
        <position position="1"/>
    </location>
</feature>
<reference evidence="3" key="2">
    <citation type="book" date="2010" name="PROCEEDINGS OF 13TH INTERNATIONAL CONFERENCE ON HARMFUL ALGAE" publisher="International Society For The Study of Harmful Algae" city="Hong Kong, China">
        <title>Dinoflagellate meta-transcriptomics enabled by spliced leader.</title>
        <editorList>
            <person name="Unknown A."/>
        </editorList>
        <authorList>
            <person name="Lin S."/>
            <person name="Zhang H."/>
        </authorList>
    </citation>
    <scope>NUCLEOTIDE SEQUENCE</scope>
    <source>
        <strain evidence="3">CCMP1831</strain>
    </source>
</reference>
<keyword evidence="2" id="KW-1133">Transmembrane helix</keyword>
<sequence length="168" mass="18515">FFFIPLSLVAMRLPLTWWLAAALVAFLEFAPGPALIFVAAASDELADGDREEEPPIDVGDEEDSQAEFAGGEDVEHDVRSHPKGEECLQYAEELEREVGLFDNTALGEAGRKQLVEKMKLHAAKLTGKDNHKDFHQVFDGHLADLHGRGGIFGAADACHFLLKHHDEL</sequence>
<dbReference type="EMBL" id="FJ599906">
    <property type="protein sequence ID" value="ACU44959.1"/>
    <property type="molecule type" value="mRNA"/>
</dbReference>
<reference evidence="3" key="1">
    <citation type="submission" date="2008-12" db="EMBL/GenBank/DDBJ databases">
        <authorList>
            <person name="Zhang H."/>
            <person name="Lin S."/>
        </authorList>
    </citation>
    <scope>NUCLEOTIDE SEQUENCE</scope>
    <source>
        <strain evidence="3">CCMP1831</strain>
    </source>
</reference>
<name>E8Z679_PFIPI</name>
<feature type="region of interest" description="Disordered" evidence="1">
    <location>
        <begin position="46"/>
        <end position="82"/>
    </location>
</feature>
<dbReference type="AlphaFoldDB" id="E8Z679"/>
<evidence type="ECO:0000256" key="2">
    <source>
        <dbReference type="SAM" id="Phobius"/>
    </source>
</evidence>
<accession>E8Z679</accession>
<proteinExistence type="evidence at transcript level"/>
<protein>
    <submittedName>
        <fullName evidence="3">ERF-1 like</fullName>
    </submittedName>
</protein>
<organism evidence="3">
    <name type="scientific">Pfiesteria piscicida</name>
    <name type="common">Phantom dinoflagellate</name>
    <dbReference type="NCBI Taxonomy" id="71001"/>
    <lineage>
        <taxon>Eukaryota</taxon>
        <taxon>Sar</taxon>
        <taxon>Alveolata</taxon>
        <taxon>Dinophyceae</taxon>
        <taxon>Peridiniales</taxon>
        <taxon>Pfiesteriaceae</taxon>
        <taxon>Pfiesteria</taxon>
    </lineage>
</organism>
<feature type="transmembrane region" description="Helical" evidence="2">
    <location>
        <begin position="15"/>
        <end position="40"/>
    </location>
</feature>
<evidence type="ECO:0000313" key="3">
    <source>
        <dbReference type="EMBL" id="ACU44959.1"/>
    </source>
</evidence>
<feature type="compositionally biased region" description="Acidic residues" evidence="1">
    <location>
        <begin position="46"/>
        <end position="75"/>
    </location>
</feature>